<keyword evidence="1" id="KW-0732">Signal</keyword>
<sequence length="100" mass="11471">MFNIYICGILVFKFCPSLSAIDTYTWRGGLHTSLRERTVKPTMECFASANAPKLQENARNGCYFPFYCNFCIIVTADQEFLSPLLVVFIPLLKETLNKFK</sequence>
<evidence type="ECO:0008006" key="4">
    <source>
        <dbReference type="Google" id="ProtNLM"/>
    </source>
</evidence>
<gene>
    <name evidence="2" type="ORF">ATANTOWER_029675</name>
</gene>
<protein>
    <recommendedName>
        <fullName evidence="4">Secreted protein</fullName>
    </recommendedName>
</protein>
<evidence type="ECO:0000313" key="3">
    <source>
        <dbReference type="Proteomes" id="UP001345963"/>
    </source>
</evidence>
<feature type="signal peptide" evidence="1">
    <location>
        <begin position="1"/>
        <end position="19"/>
    </location>
</feature>
<keyword evidence="3" id="KW-1185">Reference proteome</keyword>
<reference evidence="2 3" key="1">
    <citation type="submission" date="2021-07" db="EMBL/GenBank/DDBJ databases">
        <authorList>
            <person name="Palmer J.M."/>
        </authorList>
    </citation>
    <scope>NUCLEOTIDE SEQUENCE [LARGE SCALE GENOMIC DNA]</scope>
    <source>
        <strain evidence="2 3">AT_MEX2019</strain>
        <tissue evidence="2">Muscle</tissue>
    </source>
</reference>
<evidence type="ECO:0000313" key="2">
    <source>
        <dbReference type="EMBL" id="MED6247084.1"/>
    </source>
</evidence>
<name>A0ABU7BA17_9TELE</name>
<proteinExistence type="predicted"/>
<organism evidence="2 3">
    <name type="scientific">Ataeniobius toweri</name>
    <dbReference type="NCBI Taxonomy" id="208326"/>
    <lineage>
        <taxon>Eukaryota</taxon>
        <taxon>Metazoa</taxon>
        <taxon>Chordata</taxon>
        <taxon>Craniata</taxon>
        <taxon>Vertebrata</taxon>
        <taxon>Euteleostomi</taxon>
        <taxon>Actinopterygii</taxon>
        <taxon>Neopterygii</taxon>
        <taxon>Teleostei</taxon>
        <taxon>Neoteleostei</taxon>
        <taxon>Acanthomorphata</taxon>
        <taxon>Ovalentaria</taxon>
        <taxon>Atherinomorphae</taxon>
        <taxon>Cyprinodontiformes</taxon>
        <taxon>Goodeidae</taxon>
        <taxon>Ataeniobius</taxon>
    </lineage>
</organism>
<dbReference type="Proteomes" id="UP001345963">
    <property type="component" value="Unassembled WGS sequence"/>
</dbReference>
<comment type="caution">
    <text evidence="2">The sequence shown here is derived from an EMBL/GenBank/DDBJ whole genome shotgun (WGS) entry which is preliminary data.</text>
</comment>
<accession>A0ABU7BA17</accession>
<dbReference type="EMBL" id="JAHUTI010047087">
    <property type="protein sequence ID" value="MED6247084.1"/>
    <property type="molecule type" value="Genomic_DNA"/>
</dbReference>
<feature type="chain" id="PRO_5046394438" description="Secreted protein" evidence="1">
    <location>
        <begin position="20"/>
        <end position="100"/>
    </location>
</feature>
<evidence type="ECO:0000256" key="1">
    <source>
        <dbReference type="SAM" id="SignalP"/>
    </source>
</evidence>